<evidence type="ECO:0000313" key="1">
    <source>
        <dbReference type="EMBL" id="CAG6443982.1"/>
    </source>
</evidence>
<proteinExistence type="predicted"/>
<dbReference type="AlphaFoldDB" id="A0A8D8EQJ1"/>
<reference evidence="1" key="1">
    <citation type="submission" date="2021-05" db="EMBL/GenBank/DDBJ databases">
        <authorList>
            <person name="Alioto T."/>
            <person name="Alioto T."/>
            <person name="Gomez Garrido J."/>
        </authorList>
    </citation>
    <scope>NUCLEOTIDE SEQUENCE</scope>
</reference>
<name>A0A8D8EQJ1_CULPI</name>
<protein>
    <submittedName>
        <fullName evidence="1">(northern house mosquito) hypothetical protein</fullName>
    </submittedName>
</protein>
<dbReference type="EMBL" id="HBUE01001887">
    <property type="protein sequence ID" value="CAG6443982.1"/>
    <property type="molecule type" value="Transcribed_RNA"/>
</dbReference>
<sequence length="165" mass="19250">MSENGVRFTQSWIGKILQIGKHAVLRFKQLLTKFLLLRLEQSYRAIHGHVHHTNEHSTGFTLRHHACHRIRELELLKHFRTLILHGERHGMQSSQLNHQQLGVLVVHRYHLVPHPVTSETQIIHQDRGLLLRTVPVRQVALGSVEEPDIQLLRDALLPLELVHRR</sequence>
<accession>A0A8D8EQJ1</accession>
<organism evidence="1">
    <name type="scientific">Culex pipiens</name>
    <name type="common">House mosquito</name>
    <dbReference type="NCBI Taxonomy" id="7175"/>
    <lineage>
        <taxon>Eukaryota</taxon>
        <taxon>Metazoa</taxon>
        <taxon>Ecdysozoa</taxon>
        <taxon>Arthropoda</taxon>
        <taxon>Hexapoda</taxon>
        <taxon>Insecta</taxon>
        <taxon>Pterygota</taxon>
        <taxon>Neoptera</taxon>
        <taxon>Endopterygota</taxon>
        <taxon>Diptera</taxon>
        <taxon>Nematocera</taxon>
        <taxon>Culicoidea</taxon>
        <taxon>Culicidae</taxon>
        <taxon>Culicinae</taxon>
        <taxon>Culicini</taxon>
        <taxon>Culex</taxon>
        <taxon>Culex</taxon>
    </lineage>
</organism>